<feature type="transmembrane region" description="Helical" evidence="2">
    <location>
        <begin position="30"/>
        <end position="54"/>
    </location>
</feature>
<feature type="compositionally biased region" description="Basic residues" evidence="1">
    <location>
        <begin position="66"/>
        <end position="81"/>
    </location>
</feature>
<dbReference type="AlphaFoldDB" id="A0A4Y3WEY7"/>
<reference evidence="4 5" key="1">
    <citation type="submission" date="2019-06" db="EMBL/GenBank/DDBJ databases">
        <title>Whole genome shotgun sequence of Nitrobacter winogradskyi NBRC 14297.</title>
        <authorList>
            <person name="Hosoyama A."/>
            <person name="Uohara A."/>
            <person name="Ohji S."/>
            <person name="Ichikawa N."/>
        </authorList>
    </citation>
    <scope>NUCLEOTIDE SEQUENCE [LARGE SCALE GENOMIC DNA]</scope>
    <source>
        <strain evidence="4 5">NBRC 14297</strain>
    </source>
</reference>
<accession>A0A4Y3WEY7</accession>
<dbReference type="RefSeq" id="WP_141384264.1">
    <property type="nucleotide sequence ID" value="NZ_BJNF01000072.1"/>
</dbReference>
<proteinExistence type="predicted"/>
<keyword evidence="2" id="KW-0472">Membrane</keyword>
<keyword evidence="3" id="KW-0732">Signal</keyword>
<evidence type="ECO:0000256" key="1">
    <source>
        <dbReference type="SAM" id="MobiDB-lite"/>
    </source>
</evidence>
<evidence type="ECO:0000256" key="3">
    <source>
        <dbReference type="SAM" id="SignalP"/>
    </source>
</evidence>
<feature type="chain" id="PRO_5021400309" description="DNA-directed RNA polymerase subunit N" evidence="3">
    <location>
        <begin position="21"/>
        <end position="126"/>
    </location>
</feature>
<evidence type="ECO:0008006" key="6">
    <source>
        <dbReference type="Google" id="ProtNLM"/>
    </source>
</evidence>
<gene>
    <name evidence="4" type="ORF">NWI01_25520</name>
</gene>
<feature type="compositionally biased region" description="Low complexity" evidence="1">
    <location>
        <begin position="93"/>
        <end position="108"/>
    </location>
</feature>
<evidence type="ECO:0000256" key="2">
    <source>
        <dbReference type="SAM" id="Phobius"/>
    </source>
</evidence>
<keyword evidence="2" id="KW-0812">Transmembrane</keyword>
<dbReference type="Proteomes" id="UP000318825">
    <property type="component" value="Unassembled WGS sequence"/>
</dbReference>
<organism evidence="4 5">
    <name type="scientific">Nitrobacter winogradskyi</name>
    <name type="common">Nitrobacter agilis</name>
    <dbReference type="NCBI Taxonomy" id="913"/>
    <lineage>
        <taxon>Bacteria</taxon>
        <taxon>Pseudomonadati</taxon>
        <taxon>Pseudomonadota</taxon>
        <taxon>Alphaproteobacteria</taxon>
        <taxon>Hyphomicrobiales</taxon>
        <taxon>Nitrobacteraceae</taxon>
        <taxon>Nitrobacter</taxon>
    </lineage>
</organism>
<sequence>MKTVIAVVASLALLSSAAMAQERAGSAALGALSGAVVLGPVGAVAGAVVGYTAGPSIARSWGLRRSSARQRQSSKRSHRSRTTANGSRRTPDAQTASRNAAPAAATAAEPHSVHPRPSIPPVQALD</sequence>
<dbReference type="EMBL" id="BJNF01000072">
    <property type="protein sequence ID" value="GEC16660.1"/>
    <property type="molecule type" value="Genomic_DNA"/>
</dbReference>
<protein>
    <recommendedName>
        <fullName evidence="6">DNA-directed RNA polymerase subunit N</fullName>
    </recommendedName>
</protein>
<keyword evidence="2" id="KW-1133">Transmembrane helix</keyword>
<name>A0A4Y3WEY7_NITWI</name>
<feature type="region of interest" description="Disordered" evidence="1">
    <location>
        <begin position="61"/>
        <end position="126"/>
    </location>
</feature>
<feature type="signal peptide" evidence="3">
    <location>
        <begin position="1"/>
        <end position="20"/>
    </location>
</feature>
<evidence type="ECO:0000313" key="5">
    <source>
        <dbReference type="Proteomes" id="UP000318825"/>
    </source>
</evidence>
<comment type="caution">
    <text evidence="4">The sequence shown here is derived from an EMBL/GenBank/DDBJ whole genome shotgun (WGS) entry which is preliminary data.</text>
</comment>
<evidence type="ECO:0000313" key="4">
    <source>
        <dbReference type="EMBL" id="GEC16660.1"/>
    </source>
</evidence>